<evidence type="ECO:0000313" key="2">
    <source>
        <dbReference type="EMBL" id="CAF4377974.1"/>
    </source>
</evidence>
<feature type="signal peptide" evidence="1">
    <location>
        <begin position="1"/>
        <end position="16"/>
    </location>
</feature>
<sequence length="91" mass="10444">MLLIFLLLIEVGPLRMKLMVSNVPALYAIHPKDYYAETEIELKHAYAHQAIGFGNYNNTICRECPCNWILDQSYIGCYFVSYTSLTYSDAP</sequence>
<feature type="chain" id="PRO_5044132739" evidence="1">
    <location>
        <begin position="17"/>
        <end position="91"/>
    </location>
</feature>
<evidence type="ECO:0000256" key="1">
    <source>
        <dbReference type="SAM" id="SignalP"/>
    </source>
</evidence>
<evidence type="ECO:0000313" key="4">
    <source>
        <dbReference type="EMBL" id="CAF4509918.1"/>
    </source>
</evidence>
<dbReference type="EMBL" id="CAJOBO010001435">
    <property type="protein sequence ID" value="CAF4377974.1"/>
    <property type="molecule type" value="Genomic_DNA"/>
</dbReference>
<proteinExistence type="predicted"/>
<organism evidence="3 5">
    <name type="scientific">Rotaria socialis</name>
    <dbReference type="NCBI Taxonomy" id="392032"/>
    <lineage>
        <taxon>Eukaryota</taxon>
        <taxon>Metazoa</taxon>
        <taxon>Spiralia</taxon>
        <taxon>Gnathifera</taxon>
        <taxon>Rotifera</taxon>
        <taxon>Eurotatoria</taxon>
        <taxon>Bdelloidea</taxon>
        <taxon>Philodinida</taxon>
        <taxon>Philodinidae</taxon>
        <taxon>Rotaria</taxon>
    </lineage>
</organism>
<name>A0A820VEZ5_9BILA</name>
<comment type="caution">
    <text evidence="3">The sequence shown here is derived from an EMBL/GenBank/DDBJ whole genome shotgun (WGS) entry which is preliminary data.</text>
</comment>
<accession>A0A820VEZ5</accession>
<evidence type="ECO:0000313" key="5">
    <source>
        <dbReference type="Proteomes" id="UP000663838"/>
    </source>
</evidence>
<dbReference type="Proteomes" id="UP000663838">
    <property type="component" value="Unassembled WGS sequence"/>
</dbReference>
<reference evidence="3" key="1">
    <citation type="submission" date="2021-02" db="EMBL/GenBank/DDBJ databases">
        <authorList>
            <person name="Nowell W R."/>
        </authorList>
    </citation>
    <scope>NUCLEOTIDE SEQUENCE</scope>
</reference>
<protein>
    <submittedName>
        <fullName evidence="3">Uncharacterized protein</fullName>
    </submittedName>
</protein>
<dbReference type="Proteomes" id="UP000663851">
    <property type="component" value="Unassembled WGS sequence"/>
</dbReference>
<dbReference type="EMBL" id="CAJOBS010000113">
    <property type="protein sequence ID" value="CAF4498971.1"/>
    <property type="molecule type" value="Genomic_DNA"/>
</dbReference>
<evidence type="ECO:0000313" key="3">
    <source>
        <dbReference type="EMBL" id="CAF4498971.1"/>
    </source>
</evidence>
<gene>
    <name evidence="2" type="ORF">HFQ381_LOCUS18526</name>
    <name evidence="3" type="ORF">TOA249_LOCUS3266</name>
    <name evidence="4" type="ORF">TSG867_LOCUS21783</name>
</gene>
<dbReference type="AlphaFoldDB" id="A0A820VEZ5"/>
<keyword evidence="1" id="KW-0732">Signal</keyword>
<dbReference type="Proteomes" id="UP000663862">
    <property type="component" value="Unassembled WGS sequence"/>
</dbReference>
<dbReference type="EMBL" id="CAJOBQ010001712">
    <property type="protein sequence ID" value="CAF4509918.1"/>
    <property type="molecule type" value="Genomic_DNA"/>
</dbReference>